<organism evidence="2 3">
    <name type="scientific">Pseudoalteromonas lipolytica</name>
    <dbReference type="NCBI Taxonomy" id="570156"/>
    <lineage>
        <taxon>Bacteria</taxon>
        <taxon>Pseudomonadati</taxon>
        <taxon>Pseudomonadota</taxon>
        <taxon>Gammaproteobacteria</taxon>
        <taxon>Alteromonadales</taxon>
        <taxon>Pseudoalteromonadaceae</taxon>
        <taxon>Pseudoalteromonas</taxon>
    </lineage>
</organism>
<protein>
    <recommendedName>
        <fullName evidence="4">Phage integrase family protein</fullName>
    </recommendedName>
</protein>
<evidence type="ECO:0000256" key="1">
    <source>
        <dbReference type="ARBA" id="ARBA00023172"/>
    </source>
</evidence>
<keyword evidence="1" id="KW-0233">DNA recombination</keyword>
<evidence type="ECO:0000313" key="3">
    <source>
        <dbReference type="Proteomes" id="UP001377972"/>
    </source>
</evidence>
<comment type="caution">
    <text evidence="2">The sequence shown here is derived from an EMBL/GenBank/DDBJ whole genome shotgun (WGS) entry which is preliminary data.</text>
</comment>
<name>A0ABU8SPB5_9GAMM</name>
<dbReference type="Gene3D" id="1.10.443.10">
    <property type="entry name" value="Intergrase catalytic core"/>
    <property type="match status" value="1"/>
</dbReference>
<dbReference type="SUPFAM" id="SSF56349">
    <property type="entry name" value="DNA breaking-rejoining enzymes"/>
    <property type="match status" value="1"/>
</dbReference>
<keyword evidence="3" id="KW-1185">Reference proteome</keyword>
<dbReference type="EMBL" id="JAQPZS010000001">
    <property type="protein sequence ID" value="MEJ6494871.1"/>
    <property type="molecule type" value="Genomic_DNA"/>
</dbReference>
<dbReference type="InterPro" id="IPR013762">
    <property type="entry name" value="Integrase-like_cat_sf"/>
</dbReference>
<dbReference type="InterPro" id="IPR011010">
    <property type="entry name" value="DNA_brk_join_enz"/>
</dbReference>
<dbReference type="Proteomes" id="UP001377972">
    <property type="component" value="Unassembled WGS sequence"/>
</dbReference>
<evidence type="ECO:0008006" key="4">
    <source>
        <dbReference type="Google" id="ProtNLM"/>
    </source>
</evidence>
<reference evidence="2 3" key="1">
    <citation type="submission" date="2023-01" db="EMBL/GenBank/DDBJ databases">
        <title>Trichodesmium-associated heterotrophic epibiont bacteria.</title>
        <authorList>
            <person name="Cleveland C.S."/>
            <person name="Webb E.A."/>
        </authorList>
    </citation>
    <scope>NUCLEOTIDE SEQUENCE [LARGE SCALE GENOMIC DNA]</scope>
    <source>
        <strain evidence="2 3">USCH2</strain>
    </source>
</reference>
<evidence type="ECO:0000313" key="2">
    <source>
        <dbReference type="EMBL" id="MEJ6494871.1"/>
    </source>
</evidence>
<sequence length="140" mass="16558">MKGLAWEDIFIDETNLTGRIDVKFNLDRKGKLKTPKTRSGKRTVELLPSTVKLLIEQKKRSFSLPAIDEIIHLKHGKPKIVSRRRVFLRREDKPFKRPELKTAPKQWANWLKEAKLVHRPPYQLRHTYESRMLKAEANHV</sequence>
<gene>
    <name evidence="2" type="ORF">PQI24_02440</name>
</gene>
<accession>A0ABU8SPB5</accession>
<dbReference type="RefSeq" id="WP_339979717.1">
    <property type="nucleotide sequence ID" value="NZ_JAQPZS010000001.1"/>
</dbReference>
<proteinExistence type="predicted"/>